<dbReference type="GO" id="GO:0005615">
    <property type="term" value="C:extracellular space"/>
    <property type="evidence" value="ECO:0007669"/>
    <property type="project" value="TreeGrafter"/>
</dbReference>
<comment type="caution">
    <text evidence="3">The sequence shown here is derived from an EMBL/GenBank/DDBJ whole genome shotgun (WGS) entry which is preliminary data.</text>
</comment>
<dbReference type="RefSeq" id="WP_131562469.1">
    <property type="nucleotide sequence ID" value="NZ_SJSN01000023.1"/>
</dbReference>
<accession>A0A4R0NIR4</accession>
<dbReference type="GO" id="GO:0016020">
    <property type="term" value="C:membrane"/>
    <property type="evidence" value="ECO:0007669"/>
    <property type="project" value="TreeGrafter"/>
</dbReference>
<dbReference type="SUPFAM" id="SSF55486">
    <property type="entry name" value="Metalloproteases ('zincins'), catalytic domain"/>
    <property type="match status" value="1"/>
</dbReference>
<evidence type="ECO:0000313" key="3">
    <source>
        <dbReference type="EMBL" id="TCD00552.1"/>
    </source>
</evidence>
<dbReference type="OrthoDB" id="9814383at2"/>
<evidence type="ECO:0000259" key="2">
    <source>
        <dbReference type="Pfam" id="PF01433"/>
    </source>
</evidence>
<evidence type="ECO:0000256" key="1">
    <source>
        <dbReference type="SAM" id="SignalP"/>
    </source>
</evidence>
<keyword evidence="4" id="KW-1185">Reference proteome</keyword>
<feature type="chain" id="PRO_5020277686" evidence="1">
    <location>
        <begin position="24"/>
        <end position="659"/>
    </location>
</feature>
<dbReference type="CDD" id="cd09604">
    <property type="entry name" value="M1_APN_like"/>
    <property type="match status" value="1"/>
</dbReference>
<dbReference type="GO" id="GO:0042277">
    <property type="term" value="F:peptide binding"/>
    <property type="evidence" value="ECO:0007669"/>
    <property type="project" value="TreeGrafter"/>
</dbReference>
<feature type="signal peptide" evidence="1">
    <location>
        <begin position="1"/>
        <end position="23"/>
    </location>
</feature>
<dbReference type="PANTHER" id="PTHR11533">
    <property type="entry name" value="PROTEASE M1 ZINC METALLOPROTEASE"/>
    <property type="match status" value="1"/>
</dbReference>
<dbReference type="Proteomes" id="UP000291485">
    <property type="component" value="Unassembled WGS sequence"/>
</dbReference>
<evidence type="ECO:0000313" key="4">
    <source>
        <dbReference type="Proteomes" id="UP000291485"/>
    </source>
</evidence>
<organism evidence="3 4">
    <name type="scientific">Pedobacter frigidisoli</name>
    <dbReference type="NCBI Taxonomy" id="2530455"/>
    <lineage>
        <taxon>Bacteria</taxon>
        <taxon>Pseudomonadati</taxon>
        <taxon>Bacteroidota</taxon>
        <taxon>Sphingobacteriia</taxon>
        <taxon>Sphingobacteriales</taxon>
        <taxon>Sphingobacteriaceae</taxon>
        <taxon>Pedobacter</taxon>
    </lineage>
</organism>
<feature type="domain" description="Peptidase M1 membrane alanine aminopeptidase" evidence="2">
    <location>
        <begin position="366"/>
        <end position="557"/>
    </location>
</feature>
<dbReference type="GO" id="GO:0005737">
    <property type="term" value="C:cytoplasm"/>
    <property type="evidence" value="ECO:0007669"/>
    <property type="project" value="TreeGrafter"/>
</dbReference>
<protein>
    <submittedName>
        <fullName evidence="3">M1 family peptidase</fullName>
    </submittedName>
</protein>
<proteinExistence type="predicted"/>
<name>A0A4R0NIR4_9SPHI</name>
<dbReference type="AlphaFoldDB" id="A0A4R0NIR4"/>
<dbReference type="Gene3D" id="1.10.390.10">
    <property type="entry name" value="Neutral Protease Domain 2"/>
    <property type="match status" value="1"/>
</dbReference>
<dbReference type="GO" id="GO:0008270">
    <property type="term" value="F:zinc ion binding"/>
    <property type="evidence" value="ECO:0007669"/>
    <property type="project" value="InterPro"/>
</dbReference>
<sequence length="659" mass="74339">MKIKLFTLCIACFAIIFSSSAQQTTQAPPKSNYNPSEAFGPLFYTQNGNEFRSAIGAPGPKYWQNRVDYNITANLDDSKSMVTGTVTITYKNNSPDKLPYLWLQLDQNTFKENSRGKQITPSRSRYGAQGEKFDGGYSIKNVSVSQKAAAVKFTSLVEDTRMQIRLDQPLAANGDIVTIKMDYSYIVPKLGSDRTGHLTTKNGEIFAIAQWFPRMCVYDDVIGWNTLPYWGGGEFYCEYGDINFAITAPANHIVMGSGELLNPQEVFTATQLQRWNAAKTSDATVHIRTEAEVTDPKSRPAKDKLTWKFKILNARDAAWASSKAFVLDAARINLPSGKKSLAVSAHPVESNSLEGYGRGVEYVKSTIEHYSAKWFEYPYPMAVNVATNIGGMEYPGIVFCGWTAKKGDAWGVIDHEFGHTWFPMIVGSNERKYGWMDEGFNTFINGISSKSFNNGEYAEKGEDMNNMGKNVIGNPRYENIMQMPDGMTEGNIGVNLYAKPGWGLNILREQILGEDRFDYAFRQYIKNWAFKHPTPFDFFRSMENAGGEDLAWFWRSWFLNSWKMDQGIESVKPLKNDQFSGYIINVLNLEKMPMPIILQIKTKSGKTDTIKIPVDVWMKYTNWVVRYPTTEEVVSVVLDPNKVLPDSNPDNNTWTASAN</sequence>
<dbReference type="Pfam" id="PF01433">
    <property type="entry name" value="Peptidase_M1"/>
    <property type="match status" value="1"/>
</dbReference>
<dbReference type="InterPro" id="IPR027268">
    <property type="entry name" value="Peptidase_M4/M1_CTD_sf"/>
</dbReference>
<gene>
    <name evidence="3" type="ORF">EZ449_20555</name>
</gene>
<dbReference type="GO" id="GO:0043171">
    <property type="term" value="P:peptide catabolic process"/>
    <property type="evidence" value="ECO:0007669"/>
    <property type="project" value="TreeGrafter"/>
</dbReference>
<keyword evidence="1" id="KW-0732">Signal</keyword>
<reference evidence="3 4" key="1">
    <citation type="submission" date="2019-02" db="EMBL/GenBank/DDBJ databases">
        <title>Pedobacter sp. RP-3-11 sp. nov., isolated from Arctic soil.</title>
        <authorList>
            <person name="Dahal R.H."/>
        </authorList>
    </citation>
    <scope>NUCLEOTIDE SEQUENCE [LARGE SCALE GENOMIC DNA]</scope>
    <source>
        <strain evidence="3 4">RP-3-11</strain>
    </source>
</reference>
<dbReference type="GO" id="GO:0070006">
    <property type="term" value="F:metalloaminopeptidase activity"/>
    <property type="evidence" value="ECO:0007669"/>
    <property type="project" value="TreeGrafter"/>
</dbReference>
<dbReference type="PANTHER" id="PTHR11533:SF174">
    <property type="entry name" value="PUROMYCIN-SENSITIVE AMINOPEPTIDASE-RELATED"/>
    <property type="match status" value="1"/>
</dbReference>
<dbReference type="InterPro" id="IPR014782">
    <property type="entry name" value="Peptidase_M1_dom"/>
</dbReference>
<dbReference type="InterPro" id="IPR050344">
    <property type="entry name" value="Peptidase_M1_aminopeptidases"/>
</dbReference>
<dbReference type="EMBL" id="SJSN01000023">
    <property type="protein sequence ID" value="TCD00552.1"/>
    <property type="molecule type" value="Genomic_DNA"/>
</dbReference>